<dbReference type="Gene3D" id="3.40.50.10420">
    <property type="entry name" value="NagB/RpiA/CoA transferase-like"/>
    <property type="match status" value="1"/>
</dbReference>
<comment type="cofactor">
    <cofactor evidence="5">
        <name>Mg(2+)</name>
        <dbReference type="ChEBI" id="CHEBI:18420"/>
    </cofactor>
</comment>
<evidence type="ECO:0000256" key="5">
    <source>
        <dbReference type="RuleBase" id="RU361279"/>
    </source>
</evidence>
<evidence type="ECO:0000256" key="3">
    <source>
        <dbReference type="ARBA" id="ARBA00022840"/>
    </source>
</evidence>
<dbReference type="EC" id="6.3.3.2" evidence="5"/>
<feature type="binding site" evidence="4">
    <location>
        <position position="58"/>
    </location>
    <ligand>
        <name>substrate</name>
    </ligand>
</feature>
<dbReference type="OrthoDB" id="9801938at2"/>
<dbReference type="InterPro" id="IPR024185">
    <property type="entry name" value="FTHF_cligase-like_sf"/>
</dbReference>
<dbReference type="Pfam" id="PF01812">
    <property type="entry name" value="5-FTHF_cyc-lig"/>
    <property type="match status" value="1"/>
</dbReference>
<dbReference type="Proteomes" id="UP000281112">
    <property type="component" value="Unassembled WGS sequence"/>
</dbReference>
<dbReference type="SUPFAM" id="SSF100950">
    <property type="entry name" value="NagB/RpiA/CoA transferase-like"/>
    <property type="match status" value="1"/>
</dbReference>
<dbReference type="PIRSF" id="PIRSF006806">
    <property type="entry name" value="FTHF_cligase"/>
    <property type="match status" value="1"/>
</dbReference>
<feature type="binding site" evidence="4">
    <location>
        <begin position="7"/>
        <end position="11"/>
    </location>
    <ligand>
        <name>ATP</name>
        <dbReference type="ChEBI" id="CHEBI:30616"/>
    </ligand>
</feature>
<sequence>MQIQQTRQEFRQHIRKQRRDLSASEQLLASRNLIQQCTQLTEVENGQHFALYLSTDGELDTHPLIEWMWNNNKSIYLPVIHPFSKGQLLFLKYQKDTEMVSNRYGILEPRLKKDDIIPVNQLDIIFTPLVGFDRRGHRLGMGGGYYDRTLEPWFNTGQGAIPIGLAHDCQFVDELPIESWDIPLPKIVTPTNIWNWE</sequence>
<feature type="binding site" evidence="4">
    <location>
        <position position="53"/>
    </location>
    <ligand>
        <name>substrate</name>
    </ligand>
</feature>
<dbReference type="EMBL" id="RJVQ01000002">
    <property type="protein sequence ID" value="RQW63759.1"/>
    <property type="molecule type" value="Genomic_DNA"/>
</dbReference>
<dbReference type="GO" id="GO:0030272">
    <property type="term" value="F:5-formyltetrahydrofolate cyclo-ligase activity"/>
    <property type="evidence" value="ECO:0007669"/>
    <property type="project" value="UniProtKB-EC"/>
</dbReference>
<dbReference type="NCBIfam" id="TIGR02727">
    <property type="entry name" value="MTHFS_bact"/>
    <property type="match status" value="1"/>
</dbReference>
<evidence type="ECO:0000256" key="4">
    <source>
        <dbReference type="PIRSR" id="PIRSR006806-1"/>
    </source>
</evidence>
<keyword evidence="2 4" id="KW-0547">Nucleotide-binding</keyword>
<dbReference type="PANTHER" id="PTHR23407:SF1">
    <property type="entry name" value="5-FORMYLTETRAHYDROFOLATE CYCLO-LIGASE"/>
    <property type="match status" value="1"/>
</dbReference>
<dbReference type="GO" id="GO:0005524">
    <property type="term" value="F:ATP binding"/>
    <property type="evidence" value="ECO:0007669"/>
    <property type="project" value="UniProtKB-KW"/>
</dbReference>
<keyword evidence="5" id="KW-0460">Magnesium</keyword>
<comment type="caution">
    <text evidence="6">The sequence shown here is derived from an EMBL/GenBank/DDBJ whole genome shotgun (WGS) entry which is preliminary data.</text>
</comment>
<feature type="binding site" evidence="4">
    <location>
        <begin position="138"/>
        <end position="146"/>
    </location>
    <ligand>
        <name>ATP</name>
        <dbReference type="ChEBI" id="CHEBI:30616"/>
    </ligand>
</feature>
<keyword evidence="6" id="KW-0436">Ligase</keyword>
<keyword evidence="7" id="KW-1185">Reference proteome</keyword>
<comment type="catalytic activity">
    <reaction evidence="5">
        <text>(6S)-5-formyl-5,6,7,8-tetrahydrofolate + ATP = (6R)-5,10-methenyltetrahydrofolate + ADP + phosphate</text>
        <dbReference type="Rhea" id="RHEA:10488"/>
        <dbReference type="ChEBI" id="CHEBI:30616"/>
        <dbReference type="ChEBI" id="CHEBI:43474"/>
        <dbReference type="ChEBI" id="CHEBI:57455"/>
        <dbReference type="ChEBI" id="CHEBI:57457"/>
        <dbReference type="ChEBI" id="CHEBI:456216"/>
        <dbReference type="EC" id="6.3.3.2"/>
    </reaction>
</comment>
<protein>
    <recommendedName>
        <fullName evidence="5">5-formyltetrahydrofolate cyclo-ligase</fullName>
        <ecNumber evidence="5">6.3.3.2</ecNumber>
    </recommendedName>
</protein>
<dbReference type="RefSeq" id="WP_124935878.1">
    <property type="nucleotide sequence ID" value="NZ_RJVQ01000002.1"/>
</dbReference>
<dbReference type="GO" id="GO:0009396">
    <property type="term" value="P:folic acid-containing compound biosynthetic process"/>
    <property type="evidence" value="ECO:0007669"/>
    <property type="project" value="TreeGrafter"/>
</dbReference>
<dbReference type="AlphaFoldDB" id="A0A3N9THT7"/>
<organism evidence="6 7">
    <name type="scientific">Vibrio viridaestus</name>
    <dbReference type="NCBI Taxonomy" id="2487322"/>
    <lineage>
        <taxon>Bacteria</taxon>
        <taxon>Pseudomonadati</taxon>
        <taxon>Pseudomonadota</taxon>
        <taxon>Gammaproteobacteria</taxon>
        <taxon>Vibrionales</taxon>
        <taxon>Vibrionaceae</taxon>
        <taxon>Vibrio</taxon>
    </lineage>
</organism>
<dbReference type="GO" id="GO:0046872">
    <property type="term" value="F:metal ion binding"/>
    <property type="evidence" value="ECO:0007669"/>
    <property type="project" value="UniProtKB-KW"/>
</dbReference>
<gene>
    <name evidence="6" type="ORF">EES38_03900</name>
</gene>
<comment type="similarity">
    <text evidence="1 5">Belongs to the 5-formyltetrahydrofolate cyclo-ligase family.</text>
</comment>
<dbReference type="InterPro" id="IPR037171">
    <property type="entry name" value="NagB/RpiA_transferase-like"/>
</dbReference>
<dbReference type="InterPro" id="IPR002698">
    <property type="entry name" value="FTHF_cligase"/>
</dbReference>
<reference evidence="6 7" key="1">
    <citation type="submission" date="2018-11" db="EMBL/GenBank/DDBJ databases">
        <title>Vibrio LJC006 sp. nov., isolated from seawater during the bloom of the enteromorpha.</title>
        <authorList>
            <person name="Liang J."/>
        </authorList>
    </citation>
    <scope>NUCLEOTIDE SEQUENCE [LARGE SCALE GENOMIC DNA]</scope>
    <source>
        <strain evidence="6 7">LJC006</strain>
    </source>
</reference>
<evidence type="ECO:0000256" key="2">
    <source>
        <dbReference type="ARBA" id="ARBA00022741"/>
    </source>
</evidence>
<evidence type="ECO:0000256" key="1">
    <source>
        <dbReference type="ARBA" id="ARBA00010638"/>
    </source>
</evidence>
<dbReference type="PANTHER" id="PTHR23407">
    <property type="entry name" value="ATPASE INHIBITOR/5-FORMYLTETRAHYDROFOLATE CYCLO-LIGASE"/>
    <property type="match status" value="1"/>
</dbReference>
<evidence type="ECO:0000313" key="7">
    <source>
        <dbReference type="Proteomes" id="UP000281112"/>
    </source>
</evidence>
<keyword evidence="5" id="KW-0479">Metal-binding</keyword>
<accession>A0A3N9THT7</accession>
<evidence type="ECO:0000313" key="6">
    <source>
        <dbReference type="EMBL" id="RQW63759.1"/>
    </source>
</evidence>
<keyword evidence="3 4" id="KW-0067">ATP-binding</keyword>
<name>A0A3N9THT7_9VIBR</name>
<dbReference type="GO" id="GO:0035999">
    <property type="term" value="P:tetrahydrofolate interconversion"/>
    <property type="evidence" value="ECO:0007669"/>
    <property type="project" value="TreeGrafter"/>
</dbReference>
<proteinExistence type="inferred from homology"/>